<dbReference type="InterPro" id="IPR059000">
    <property type="entry name" value="ATPase_P-type_domA"/>
</dbReference>
<dbReference type="AlphaFoldDB" id="A0A1M6KRK2"/>
<evidence type="ECO:0000256" key="13">
    <source>
        <dbReference type="SAM" id="Phobius"/>
    </source>
</evidence>
<dbReference type="STRING" id="1120989.SAMN02745227_00227"/>
<keyword evidence="4" id="KW-0813">Transport</keyword>
<dbReference type="InterPro" id="IPR008250">
    <property type="entry name" value="ATPase_P-typ_transduc_dom_A_sf"/>
</dbReference>
<dbReference type="InterPro" id="IPR001757">
    <property type="entry name" value="P_typ_ATPase"/>
</dbReference>
<keyword evidence="4" id="KW-0406">Ion transport</keyword>
<keyword evidence="4" id="KW-0109">Calcium transport</keyword>
<dbReference type="Proteomes" id="UP000243547">
    <property type="component" value="Unassembled WGS sequence"/>
</dbReference>
<evidence type="ECO:0000313" key="16">
    <source>
        <dbReference type="Proteomes" id="UP000243547"/>
    </source>
</evidence>
<dbReference type="SUPFAM" id="SSF81653">
    <property type="entry name" value="Calcium ATPase, transduction domain A"/>
    <property type="match status" value="1"/>
</dbReference>
<dbReference type="PRINTS" id="PR00119">
    <property type="entry name" value="CATATPASE"/>
</dbReference>
<dbReference type="NCBIfam" id="TIGR01494">
    <property type="entry name" value="ATPase_P-type"/>
    <property type="match status" value="1"/>
</dbReference>
<evidence type="ECO:0000256" key="1">
    <source>
        <dbReference type="ARBA" id="ARBA00004651"/>
    </source>
</evidence>
<comment type="catalytic activity">
    <reaction evidence="12">
        <text>Ca(2+)(in) + ATP + H2O = Ca(2+)(out) + ADP + phosphate + H(+)</text>
        <dbReference type="Rhea" id="RHEA:18105"/>
        <dbReference type="ChEBI" id="CHEBI:15377"/>
        <dbReference type="ChEBI" id="CHEBI:15378"/>
        <dbReference type="ChEBI" id="CHEBI:29108"/>
        <dbReference type="ChEBI" id="CHEBI:30616"/>
        <dbReference type="ChEBI" id="CHEBI:43474"/>
        <dbReference type="ChEBI" id="CHEBI:456216"/>
        <dbReference type="EC" id="7.2.2.10"/>
    </reaction>
</comment>
<feature type="transmembrane region" description="Helical" evidence="13">
    <location>
        <begin position="46"/>
        <end position="69"/>
    </location>
</feature>
<dbReference type="SUPFAM" id="SSF81660">
    <property type="entry name" value="Metal cation-transporting ATPase, ATP-binding domain N"/>
    <property type="match status" value="1"/>
</dbReference>
<dbReference type="GO" id="GO:0005886">
    <property type="term" value="C:plasma membrane"/>
    <property type="evidence" value="ECO:0007669"/>
    <property type="project" value="UniProtKB-SubCell"/>
</dbReference>
<accession>A0A1M6KRK2</accession>
<proteinExistence type="predicted"/>
<keyword evidence="6" id="KW-0479">Metal-binding</keyword>
<dbReference type="InterPro" id="IPR023298">
    <property type="entry name" value="ATPase_P-typ_TM_dom_sf"/>
</dbReference>
<dbReference type="InterPro" id="IPR018303">
    <property type="entry name" value="ATPase_P-typ_P_site"/>
</dbReference>
<keyword evidence="3" id="KW-1003">Cell membrane</keyword>
<dbReference type="InterPro" id="IPR004014">
    <property type="entry name" value="ATPase_P-typ_cation-transptr_N"/>
</dbReference>
<keyword evidence="9" id="KW-1278">Translocase</keyword>
<dbReference type="SUPFAM" id="SSF81665">
    <property type="entry name" value="Calcium ATPase, transmembrane domain M"/>
    <property type="match status" value="1"/>
</dbReference>
<dbReference type="RefSeq" id="WP_242945773.1">
    <property type="nucleotide sequence ID" value="NZ_FRAI01000005.1"/>
</dbReference>
<evidence type="ECO:0000256" key="8">
    <source>
        <dbReference type="ARBA" id="ARBA00022840"/>
    </source>
</evidence>
<dbReference type="EC" id="7.2.2.10" evidence="2"/>
<dbReference type="GO" id="GO:0016887">
    <property type="term" value="F:ATP hydrolysis activity"/>
    <property type="evidence" value="ECO:0007669"/>
    <property type="project" value="InterPro"/>
</dbReference>
<dbReference type="GO" id="GO:0046872">
    <property type="term" value="F:metal ion binding"/>
    <property type="evidence" value="ECO:0007669"/>
    <property type="project" value="UniProtKB-KW"/>
</dbReference>
<evidence type="ECO:0000256" key="11">
    <source>
        <dbReference type="ARBA" id="ARBA00023136"/>
    </source>
</evidence>
<dbReference type="PANTHER" id="PTHR42861">
    <property type="entry name" value="CALCIUM-TRANSPORTING ATPASE"/>
    <property type="match status" value="1"/>
</dbReference>
<feature type="transmembrane region" description="Helical" evidence="13">
    <location>
        <begin position="75"/>
        <end position="94"/>
    </location>
</feature>
<keyword evidence="8" id="KW-0067">ATP-binding</keyword>
<evidence type="ECO:0000256" key="10">
    <source>
        <dbReference type="ARBA" id="ARBA00022989"/>
    </source>
</evidence>
<feature type="domain" description="Cation-transporting P-type ATPase N-terminal" evidence="14">
    <location>
        <begin position="2"/>
        <end position="74"/>
    </location>
</feature>
<gene>
    <name evidence="15" type="ORF">SAMN02745227_00227</name>
</gene>
<dbReference type="GO" id="GO:0005388">
    <property type="term" value="F:P-type calcium transporter activity"/>
    <property type="evidence" value="ECO:0007669"/>
    <property type="project" value="UniProtKB-EC"/>
</dbReference>
<dbReference type="Pfam" id="PF00122">
    <property type="entry name" value="E1-E2_ATPase"/>
    <property type="match status" value="1"/>
</dbReference>
<dbReference type="InterPro" id="IPR023214">
    <property type="entry name" value="HAD_sf"/>
</dbReference>
<dbReference type="PROSITE" id="PS00154">
    <property type="entry name" value="ATPASE_E1_E2"/>
    <property type="match status" value="1"/>
</dbReference>
<feature type="transmembrane region" description="Helical" evidence="13">
    <location>
        <begin position="241"/>
        <end position="261"/>
    </location>
</feature>
<dbReference type="SMART" id="SM00831">
    <property type="entry name" value="Cation_ATPase_N"/>
    <property type="match status" value="1"/>
</dbReference>
<evidence type="ECO:0000256" key="4">
    <source>
        <dbReference type="ARBA" id="ARBA00022568"/>
    </source>
</evidence>
<protein>
    <recommendedName>
        <fullName evidence="2">P-type Ca(2+) transporter</fullName>
        <ecNumber evidence="2">7.2.2.10</ecNumber>
    </recommendedName>
</protein>
<dbReference type="InterPro" id="IPR023299">
    <property type="entry name" value="ATPase_P-typ_cyto_dom_N"/>
</dbReference>
<sequence>MYNISLKELQLKLQTDFQKGLSSKIHLQRLKKDGENLLEKKQGTSAIGIFISQFKDPMVLILLAATLISVVLGEYYDAITILVIIFINGILGFIQEYKAEKSLQALAKLTSPKAKVLRDGRIVNVDTKDLVVGDIVFLTSGDKVPADIRLIEAYSLEVDEAALTGESVPVQKDSSILVEGKNIAEAVNACFMGTSVTKGRGTGVVIATGMNTAMGKIARMIQKAENDPTPLQKRLAQLGKVLVSICLVVSVMVVLLGIWRGEEIYKMFLAGVSLAVAAIPEGLPAIVTVCLAIGVQRMLRRRAIVRKLPAVETLGCATVICSDKTGTLTQNKMTVEKIFLDNKYIDITGNGYNPQGQLLEKNKVITKDNKMLQKLMEIAVLCNTTRLLKKILKLKDYLEKI</sequence>
<evidence type="ECO:0000259" key="14">
    <source>
        <dbReference type="SMART" id="SM00831"/>
    </source>
</evidence>
<dbReference type="GO" id="GO:0005524">
    <property type="term" value="F:ATP binding"/>
    <property type="evidence" value="ECO:0007669"/>
    <property type="project" value="UniProtKB-KW"/>
</dbReference>
<evidence type="ECO:0000256" key="3">
    <source>
        <dbReference type="ARBA" id="ARBA00022475"/>
    </source>
</evidence>
<dbReference type="FunFam" id="3.40.50.1000:FF:000001">
    <property type="entry name" value="Phospholipid-transporting ATPase IC"/>
    <property type="match status" value="1"/>
</dbReference>
<dbReference type="Gene3D" id="3.40.50.1000">
    <property type="entry name" value="HAD superfamily/HAD-like"/>
    <property type="match status" value="1"/>
</dbReference>
<evidence type="ECO:0000256" key="2">
    <source>
        <dbReference type="ARBA" id="ARBA00012790"/>
    </source>
</evidence>
<evidence type="ECO:0000313" key="15">
    <source>
        <dbReference type="EMBL" id="SHJ61593.1"/>
    </source>
</evidence>
<dbReference type="PRINTS" id="PR00121">
    <property type="entry name" value="NAKATPASE"/>
</dbReference>
<name>A0A1M6KRK2_9FIRM</name>
<keyword evidence="4" id="KW-0106">Calcium</keyword>
<keyword evidence="7" id="KW-0547">Nucleotide-binding</keyword>
<organism evidence="15 16">
    <name type="scientific">Anaerobranca californiensis DSM 14826</name>
    <dbReference type="NCBI Taxonomy" id="1120989"/>
    <lineage>
        <taxon>Bacteria</taxon>
        <taxon>Bacillati</taxon>
        <taxon>Bacillota</taxon>
        <taxon>Clostridia</taxon>
        <taxon>Eubacteriales</taxon>
        <taxon>Proteinivoracaceae</taxon>
        <taxon>Anaerobranca</taxon>
    </lineage>
</organism>
<keyword evidence="16" id="KW-1185">Reference proteome</keyword>
<comment type="subcellular location">
    <subcellularLocation>
        <location evidence="1">Cell membrane</location>
        <topology evidence="1">Multi-pass membrane protein</topology>
    </subcellularLocation>
</comment>
<evidence type="ECO:0000256" key="6">
    <source>
        <dbReference type="ARBA" id="ARBA00022723"/>
    </source>
</evidence>
<evidence type="ECO:0000256" key="9">
    <source>
        <dbReference type="ARBA" id="ARBA00022967"/>
    </source>
</evidence>
<keyword evidence="10 13" id="KW-1133">Transmembrane helix</keyword>
<dbReference type="Gene3D" id="1.20.1110.10">
    <property type="entry name" value="Calcium-transporting ATPase, transmembrane domain"/>
    <property type="match status" value="1"/>
</dbReference>
<keyword evidence="11 13" id="KW-0472">Membrane</keyword>
<dbReference type="Pfam" id="PF00690">
    <property type="entry name" value="Cation_ATPase_N"/>
    <property type="match status" value="1"/>
</dbReference>
<reference evidence="16" key="1">
    <citation type="submission" date="2016-11" db="EMBL/GenBank/DDBJ databases">
        <authorList>
            <person name="Varghese N."/>
            <person name="Submissions S."/>
        </authorList>
    </citation>
    <scope>NUCLEOTIDE SEQUENCE [LARGE SCALE GENOMIC DNA]</scope>
    <source>
        <strain evidence="16">DSM 14826</strain>
    </source>
</reference>
<evidence type="ECO:0000256" key="7">
    <source>
        <dbReference type="ARBA" id="ARBA00022741"/>
    </source>
</evidence>
<evidence type="ECO:0000256" key="12">
    <source>
        <dbReference type="ARBA" id="ARBA00048694"/>
    </source>
</evidence>
<dbReference type="Gene3D" id="2.70.150.10">
    <property type="entry name" value="Calcium-transporting ATPase, cytoplasmic transduction domain A"/>
    <property type="match status" value="1"/>
</dbReference>
<dbReference type="Gene3D" id="3.40.1110.10">
    <property type="entry name" value="Calcium-transporting ATPase, cytoplasmic domain N"/>
    <property type="match status" value="1"/>
</dbReference>
<evidence type="ECO:0000256" key="5">
    <source>
        <dbReference type="ARBA" id="ARBA00022692"/>
    </source>
</evidence>
<keyword evidence="5 13" id="KW-0812">Transmembrane</keyword>
<dbReference type="EMBL" id="FRAI01000005">
    <property type="protein sequence ID" value="SHJ61593.1"/>
    <property type="molecule type" value="Genomic_DNA"/>
</dbReference>
<feature type="transmembrane region" description="Helical" evidence="13">
    <location>
        <begin position="267"/>
        <end position="293"/>
    </location>
</feature>
<dbReference type="FunFam" id="2.70.150.10:FF:000016">
    <property type="entry name" value="Calcium-transporting P-type ATPase putative"/>
    <property type="match status" value="1"/>
</dbReference>